<gene>
    <name evidence="1" type="ORF">KGD83_16205</name>
</gene>
<keyword evidence="1" id="KW-0547">Nucleotide-binding</keyword>
<dbReference type="CDD" id="cd16936">
    <property type="entry name" value="HATPase_RsbW-like"/>
    <property type="match status" value="1"/>
</dbReference>
<reference evidence="2" key="1">
    <citation type="submission" date="2021-05" db="EMBL/GenBank/DDBJ databases">
        <title>Direct Submission.</title>
        <authorList>
            <person name="Li K."/>
            <person name="Gao J."/>
        </authorList>
    </citation>
    <scope>NUCLEOTIDE SEQUENCE [LARGE SCALE GENOMIC DNA]</scope>
    <source>
        <strain evidence="2">HDS12</strain>
    </source>
</reference>
<organism evidence="1 2">
    <name type="scientific">Nocardiopsis akebiae</name>
    <dbReference type="NCBI Taxonomy" id="2831968"/>
    <lineage>
        <taxon>Bacteria</taxon>
        <taxon>Bacillati</taxon>
        <taxon>Actinomycetota</taxon>
        <taxon>Actinomycetes</taxon>
        <taxon>Streptosporangiales</taxon>
        <taxon>Nocardiopsidaceae</taxon>
        <taxon>Nocardiopsis</taxon>
    </lineage>
</organism>
<evidence type="ECO:0000313" key="1">
    <source>
        <dbReference type="EMBL" id="QUX26907.1"/>
    </source>
</evidence>
<name>A0ABX8BY40_9ACTN</name>
<dbReference type="Gene3D" id="3.30.565.10">
    <property type="entry name" value="Histidine kinase-like ATPase, C-terminal domain"/>
    <property type="match status" value="1"/>
</dbReference>
<dbReference type="EMBL" id="CP074132">
    <property type="protein sequence ID" value="QUX26907.1"/>
    <property type="molecule type" value="Genomic_DNA"/>
</dbReference>
<sequence length="154" mass="17245">MPRLPRRIRCADPNTWIAEFGHEPHHIRTAARWLFPRCSSPASQRKRLLEAVTILHRNALAHTASGLPGGTVRIRLEKQPFSFKLAVTDDGPRPRTPLTFPVPTEAPCSEGCPELQGSGLRRLAELALYWEWDGCAGGPVTVWGIFDRHLPPTR</sequence>
<dbReference type="GO" id="GO:0005524">
    <property type="term" value="F:ATP binding"/>
    <property type="evidence" value="ECO:0007669"/>
    <property type="project" value="UniProtKB-KW"/>
</dbReference>
<accession>A0ABX8BY40</accession>
<dbReference type="Proteomes" id="UP000678016">
    <property type="component" value="Chromosome"/>
</dbReference>
<evidence type="ECO:0000313" key="2">
    <source>
        <dbReference type="Proteomes" id="UP000678016"/>
    </source>
</evidence>
<protein>
    <submittedName>
        <fullName evidence="1">ATP-binding protein</fullName>
    </submittedName>
</protein>
<proteinExistence type="predicted"/>
<dbReference type="InterPro" id="IPR036890">
    <property type="entry name" value="HATPase_C_sf"/>
</dbReference>
<keyword evidence="1" id="KW-0067">ATP-binding</keyword>
<keyword evidence="2" id="KW-1185">Reference proteome</keyword>
<dbReference type="SUPFAM" id="SSF55874">
    <property type="entry name" value="ATPase domain of HSP90 chaperone/DNA topoisomerase II/histidine kinase"/>
    <property type="match status" value="1"/>
</dbReference>